<dbReference type="OMA" id="DEHCHPQ"/>
<keyword evidence="9" id="KW-1185">Reference proteome</keyword>
<evidence type="ECO:0000256" key="2">
    <source>
        <dbReference type="ARBA" id="ARBA00022898"/>
    </source>
</evidence>
<keyword evidence="2 4" id="KW-0663">Pyridoxal phosphate</keyword>
<comment type="caution">
    <text evidence="8">The sequence shown here is derived from an EMBL/GenBank/DDBJ whole genome shotgun (WGS) entry which is preliminary data.</text>
</comment>
<evidence type="ECO:0000256" key="1">
    <source>
        <dbReference type="ARBA" id="ARBA00001933"/>
    </source>
</evidence>
<dbReference type="PANTHER" id="PTHR11773:SF1">
    <property type="entry name" value="GLYCINE DEHYDROGENASE (DECARBOXYLATING), MITOCHONDRIAL"/>
    <property type="match status" value="1"/>
</dbReference>
<proteinExistence type="inferred from homology"/>
<comment type="subunit">
    <text evidence="5">The glycine cleavage system is composed of four proteins: P, T, L and H.</text>
</comment>
<keyword evidence="5" id="KW-0496">Mitochondrion</keyword>
<gene>
    <name evidence="8" type="ORF">PPRIM_AZ9-3.1.T0720136</name>
</gene>
<evidence type="ECO:0000259" key="7">
    <source>
        <dbReference type="Pfam" id="PF21478"/>
    </source>
</evidence>
<comment type="similarity">
    <text evidence="5">Belongs to the GcvP family.</text>
</comment>
<evidence type="ECO:0000259" key="6">
    <source>
        <dbReference type="Pfam" id="PF02347"/>
    </source>
</evidence>
<sequence>MLRSIRLIQRVANFSRLANPHEVNPKIPDWFKSSDYIEQRFIGSEPQQVKEMLKAVNANSLDELVDKIIPKEIRSEAAFQSPDNFPDAIPESSMIQHLQSLANKNKIYKNYIGQGFYGTHTPYVILRNVLEDPGWYTSYTPYQAEISQGRLEALLNYQTVITELTGMDVSNASLLDEATAAGEAMFLANSWFEKKKFFVDNHVFPQSIEHIKTKAYYLGIDIVVGDAKTYDFKDADQYCGVLVQSPDNMGEVHDWSDLFKHTLKDAKLLKVIGTDLLSLTINKTPKDQGANVAYGNSQRFGVPMGFGGPHAAFFAVEDEFKRKMPGRIIGISKDANGRSAYRMSLQTREQHIRREKATSNICTAQALLANMAGLYATYHGPQGLQKIANRVNCLARSFAKLAKSLGIVVKEGRIFDTVVLHNTENLQEYLHYNAQINVRKIGQDTIFSFDETHTLQDVEDLFNHLQHYTKKKSDFMSVIQKVIPYKSERAPYMQQKVFNTLHSETEMLRYINYLRQKDISLAKSMISLGSCTMKLNPTSFMLPVSFQGFSQLHPFSPLSCTQGYQELTENVEKWLCDITQMEAVSLMPNSGAQGEYTGLLCIRKYHIMNGQKDRNICLIPISAHGTNPASAVLAGLNVVAVNVIDGYVDLNDLNKKIKENEKSLACMMITYPSTYGVYEDQTKKIIQLIHDHGGLVYMDGANMNAQVGYTSPGYLGADVCHLNLHKTFSIPHGGGGPGLGPIAVNKKLAPYLPGREYSLGSVASSLYSSASIIPIPYSYFGQLGRQGAKKCTAMAMLNANYLMMSLKNDYKVLFTGQNGMCAHEFIIDIRPIKQESGITEEDIAKRLMDYGFHAPTMSFPVPGTLMIEPTESESKSELDRFIEAMKNIKLEIEKVKNGQYDKNDNPLKNAPHTQDQVINSGWNHKYSREEAAFPLPFVMQRGKVWPTVSRINNAFGDRNLICQCPSVSDYQQ</sequence>
<dbReference type="InterPro" id="IPR049315">
    <property type="entry name" value="GDC-P_N"/>
</dbReference>
<accession>A0A8S1MWB4</accession>
<dbReference type="PANTHER" id="PTHR11773">
    <property type="entry name" value="GLYCINE DEHYDROGENASE, DECARBOXYLATING"/>
    <property type="match status" value="1"/>
</dbReference>
<comment type="subcellular location">
    <subcellularLocation>
        <location evidence="5">Mitochondrion</location>
    </subcellularLocation>
</comment>
<organism evidence="8 9">
    <name type="scientific">Paramecium primaurelia</name>
    <dbReference type="NCBI Taxonomy" id="5886"/>
    <lineage>
        <taxon>Eukaryota</taxon>
        <taxon>Sar</taxon>
        <taxon>Alveolata</taxon>
        <taxon>Ciliophora</taxon>
        <taxon>Intramacronucleata</taxon>
        <taxon>Oligohymenophorea</taxon>
        <taxon>Peniculida</taxon>
        <taxon>Parameciidae</taxon>
        <taxon>Paramecium</taxon>
    </lineage>
</organism>
<comment type="function">
    <text evidence="5">The glycine cleavage system catalyzes the degradation of glycine.</text>
</comment>
<dbReference type="GO" id="GO:0005960">
    <property type="term" value="C:glycine cleavage complex"/>
    <property type="evidence" value="ECO:0007669"/>
    <property type="project" value="TreeGrafter"/>
</dbReference>
<dbReference type="Pfam" id="PF21478">
    <property type="entry name" value="GcvP2_C"/>
    <property type="match status" value="1"/>
</dbReference>
<evidence type="ECO:0000313" key="8">
    <source>
        <dbReference type="EMBL" id="CAD8084540.1"/>
    </source>
</evidence>
<dbReference type="InterPro" id="IPR049316">
    <property type="entry name" value="GDC-P_C"/>
</dbReference>
<feature type="domain" description="Glycine cleavage system P-protein N-terminal" evidence="6">
    <location>
        <begin position="39"/>
        <end position="464"/>
    </location>
</feature>
<evidence type="ECO:0000256" key="5">
    <source>
        <dbReference type="RuleBase" id="RU364056"/>
    </source>
</evidence>
<feature type="domain" description="Glycine cleavage system P-protein N-terminal" evidence="6">
    <location>
        <begin position="476"/>
        <end position="755"/>
    </location>
</feature>
<keyword evidence="5" id="KW-0809">Transit peptide</keyword>
<dbReference type="GO" id="GO:0019464">
    <property type="term" value="P:glycine decarboxylation via glycine cleavage system"/>
    <property type="evidence" value="ECO:0007669"/>
    <property type="project" value="TreeGrafter"/>
</dbReference>
<comment type="cofactor">
    <cofactor evidence="1 4 5">
        <name>pyridoxal 5'-phosphate</name>
        <dbReference type="ChEBI" id="CHEBI:597326"/>
    </cofactor>
</comment>
<reference evidence="8" key="1">
    <citation type="submission" date="2021-01" db="EMBL/GenBank/DDBJ databases">
        <authorList>
            <consortium name="Genoscope - CEA"/>
            <person name="William W."/>
        </authorList>
    </citation>
    <scope>NUCLEOTIDE SEQUENCE</scope>
</reference>
<keyword evidence="3 5" id="KW-0560">Oxidoreductase</keyword>
<feature type="domain" description="Glycine dehydrogenase C-terminal" evidence="7">
    <location>
        <begin position="792"/>
        <end position="912"/>
    </location>
</feature>
<dbReference type="GO" id="GO:0016594">
    <property type="term" value="F:glycine binding"/>
    <property type="evidence" value="ECO:0007669"/>
    <property type="project" value="TreeGrafter"/>
</dbReference>
<dbReference type="CDD" id="cd00613">
    <property type="entry name" value="GDC-P"/>
    <property type="match status" value="1"/>
</dbReference>
<dbReference type="GO" id="GO:0030170">
    <property type="term" value="F:pyridoxal phosphate binding"/>
    <property type="evidence" value="ECO:0007669"/>
    <property type="project" value="TreeGrafter"/>
</dbReference>
<dbReference type="EC" id="1.4.4.2" evidence="5"/>
<protein>
    <recommendedName>
        <fullName evidence="5">Glycine cleavage system P protein</fullName>
        <ecNumber evidence="5">1.4.4.2</ecNumber>
    </recommendedName>
</protein>
<comment type="catalytic activity">
    <reaction evidence="5">
        <text>N(6)-[(R)-lipoyl]-L-lysyl-[glycine-cleavage complex H protein] + glycine + H(+) = N(6)-[(R)-S(8)-aminomethyldihydrolipoyl]-L-lysyl-[glycine-cleavage complex H protein] + CO2</text>
        <dbReference type="Rhea" id="RHEA:24304"/>
        <dbReference type="Rhea" id="RHEA-COMP:10494"/>
        <dbReference type="Rhea" id="RHEA-COMP:10495"/>
        <dbReference type="ChEBI" id="CHEBI:15378"/>
        <dbReference type="ChEBI" id="CHEBI:16526"/>
        <dbReference type="ChEBI" id="CHEBI:57305"/>
        <dbReference type="ChEBI" id="CHEBI:83099"/>
        <dbReference type="ChEBI" id="CHEBI:83143"/>
        <dbReference type="EC" id="1.4.4.2"/>
    </reaction>
</comment>
<dbReference type="InterPro" id="IPR020581">
    <property type="entry name" value="GDC_P"/>
</dbReference>
<dbReference type="FunFam" id="3.90.1150.10:FF:000007">
    <property type="entry name" value="Glycine dehydrogenase (decarboxylating), mitochondrial"/>
    <property type="match status" value="1"/>
</dbReference>
<dbReference type="Proteomes" id="UP000688137">
    <property type="component" value="Unassembled WGS sequence"/>
</dbReference>
<dbReference type="FunFam" id="3.40.640.10:FF:000224">
    <property type="entry name" value="Probable glycine dehydrogenase (decarboxylating) subunit 2"/>
    <property type="match status" value="1"/>
</dbReference>
<dbReference type="NCBIfam" id="TIGR00461">
    <property type="entry name" value="gcvP"/>
    <property type="match status" value="1"/>
</dbReference>
<dbReference type="Pfam" id="PF02347">
    <property type="entry name" value="GDC-P"/>
    <property type="match status" value="2"/>
</dbReference>
<feature type="modified residue" description="N6-(pyridoxal phosphate)lysine" evidence="4">
    <location>
        <position position="726"/>
    </location>
</feature>
<dbReference type="GO" id="GO:0005739">
    <property type="term" value="C:mitochondrion"/>
    <property type="evidence" value="ECO:0007669"/>
    <property type="project" value="UniProtKB-SubCell"/>
</dbReference>
<evidence type="ECO:0000256" key="3">
    <source>
        <dbReference type="ARBA" id="ARBA00023002"/>
    </source>
</evidence>
<dbReference type="InterPro" id="IPR003437">
    <property type="entry name" value="GcvP"/>
</dbReference>
<evidence type="ECO:0000256" key="4">
    <source>
        <dbReference type="PIRSR" id="PIRSR603437-50"/>
    </source>
</evidence>
<name>A0A8S1MWB4_PARPR</name>
<dbReference type="GO" id="GO:0004375">
    <property type="term" value="F:glycine dehydrogenase (decarboxylating) activity"/>
    <property type="evidence" value="ECO:0007669"/>
    <property type="project" value="UniProtKB-UniRule"/>
</dbReference>
<dbReference type="FunFam" id="3.40.640.10:FF:000005">
    <property type="entry name" value="Glycine dehydrogenase (decarboxylating), mitochondrial"/>
    <property type="match status" value="1"/>
</dbReference>
<dbReference type="EMBL" id="CAJJDM010000075">
    <property type="protein sequence ID" value="CAD8084540.1"/>
    <property type="molecule type" value="Genomic_DNA"/>
</dbReference>
<dbReference type="AlphaFoldDB" id="A0A8S1MWB4"/>
<evidence type="ECO:0000313" key="9">
    <source>
        <dbReference type="Proteomes" id="UP000688137"/>
    </source>
</evidence>